<evidence type="ECO:0000259" key="2">
    <source>
        <dbReference type="PROSITE" id="PS50041"/>
    </source>
</evidence>
<evidence type="ECO:0000313" key="4">
    <source>
        <dbReference type="Proteomes" id="UP000007801"/>
    </source>
</evidence>
<dbReference type="PROSITE" id="PS50041">
    <property type="entry name" value="C_TYPE_LECTIN_2"/>
    <property type="match status" value="1"/>
</dbReference>
<dbReference type="InterPro" id="IPR050111">
    <property type="entry name" value="C-type_lectin/snaclec_domain"/>
</dbReference>
<evidence type="ECO:0000313" key="3">
    <source>
        <dbReference type="EMBL" id="EDV32539.1"/>
    </source>
</evidence>
<evidence type="ECO:0000256" key="1">
    <source>
        <dbReference type="SAM" id="SignalP"/>
    </source>
</evidence>
<dbReference type="PANTHER" id="PTHR22803">
    <property type="entry name" value="MANNOSE, PHOSPHOLIPASE, LECTIN RECEPTOR RELATED"/>
    <property type="match status" value="1"/>
</dbReference>
<protein>
    <recommendedName>
        <fullName evidence="2">C-type lectin domain-containing protein</fullName>
    </recommendedName>
</protein>
<dbReference type="CDD" id="cd00037">
    <property type="entry name" value="CLECT"/>
    <property type="match status" value="1"/>
</dbReference>
<feature type="chain" id="PRO_5002793151" description="C-type lectin domain-containing protein" evidence="1">
    <location>
        <begin position="21"/>
        <end position="212"/>
    </location>
</feature>
<keyword evidence="1" id="KW-0732">Signal</keyword>
<dbReference type="InterPro" id="IPR016187">
    <property type="entry name" value="CTDL_fold"/>
</dbReference>
<dbReference type="SUPFAM" id="SSF56436">
    <property type="entry name" value="C-type lectin-like"/>
    <property type="match status" value="1"/>
</dbReference>
<feature type="signal peptide" evidence="1">
    <location>
        <begin position="1"/>
        <end position="20"/>
    </location>
</feature>
<dbReference type="Proteomes" id="UP000007801">
    <property type="component" value="Unassembled WGS sequence"/>
</dbReference>
<dbReference type="OMA" id="CCFTALQ"/>
<dbReference type="InParanoid" id="B3MKM6"/>
<dbReference type="HOGENOM" id="CLU_049894_13_0_1"/>
<dbReference type="AlphaFoldDB" id="B3MKM6"/>
<dbReference type="eggNOG" id="KOG4297">
    <property type="taxonomic scope" value="Eukaryota"/>
</dbReference>
<dbReference type="OrthoDB" id="7849521at2759"/>
<feature type="domain" description="C-type lectin" evidence="2">
    <location>
        <begin position="94"/>
        <end position="209"/>
    </location>
</feature>
<accession>B3MKM6</accession>
<dbReference type="Gene3D" id="3.10.100.10">
    <property type="entry name" value="Mannose-Binding Protein A, subunit A"/>
    <property type="match status" value="1"/>
</dbReference>
<dbReference type="InterPro" id="IPR016186">
    <property type="entry name" value="C-type_lectin-like/link_sf"/>
</dbReference>
<sequence length="212" mass="24499">MFKLASFILIAIVASDVARSEEDPKSVQCAGYCYNTIKPMMDFITGHQDTRLIQMQAKIEQLEHQLASLPRNEASTKFRPVPTFKIQLPNFVKIGEKSYYIEERQKIHFFEAANLCRQMGGDLVSLQSLNEMKALSEHLSLVDDYWTDINELANRNTFEYRSLTTGFEPAFFKWAPGRPNHAYNAPCVKLYNITMIDVPCDEKFYFICQSRD</sequence>
<dbReference type="InterPro" id="IPR001304">
    <property type="entry name" value="C-type_lectin-like"/>
</dbReference>
<gene>
    <name evidence="3" type="primary">Dana\GF15878</name>
    <name evidence="3" type="synonym">dana_GLEANR_16640</name>
    <name evidence="3" type="ORF">GF15878</name>
</gene>
<dbReference type="EMBL" id="CH902620">
    <property type="protein sequence ID" value="EDV32539.1"/>
    <property type="molecule type" value="Genomic_DNA"/>
</dbReference>
<dbReference type="Pfam" id="PF00059">
    <property type="entry name" value="Lectin_C"/>
    <property type="match status" value="1"/>
</dbReference>
<dbReference type="PhylomeDB" id="B3MKM6"/>
<name>B3MKM6_DROAN</name>
<keyword evidence="4" id="KW-1185">Reference proteome</keyword>
<dbReference type="SMART" id="SM00034">
    <property type="entry name" value="CLECT"/>
    <property type="match status" value="1"/>
</dbReference>
<reference evidence="3 4" key="1">
    <citation type="journal article" date="2007" name="Nature">
        <title>Evolution of genes and genomes on the Drosophila phylogeny.</title>
        <authorList>
            <consortium name="Drosophila 12 Genomes Consortium"/>
            <person name="Clark A.G."/>
            <person name="Eisen M.B."/>
            <person name="Smith D.R."/>
            <person name="Bergman C.M."/>
            <person name="Oliver B."/>
            <person name="Markow T.A."/>
            <person name="Kaufman T.C."/>
            <person name="Kellis M."/>
            <person name="Gelbart W."/>
            <person name="Iyer V.N."/>
            <person name="Pollard D.A."/>
            <person name="Sackton T.B."/>
            <person name="Larracuente A.M."/>
            <person name="Singh N.D."/>
            <person name="Abad J.P."/>
            <person name="Abt D.N."/>
            <person name="Adryan B."/>
            <person name="Aguade M."/>
            <person name="Akashi H."/>
            <person name="Anderson W.W."/>
            <person name="Aquadro C.F."/>
            <person name="Ardell D.H."/>
            <person name="Arguello R."/>
            <person name="Artieri C.G."/>
            <person name="Barbash D.A."/>
            <person name="Barker D."/>
            <person name="Barsanti P."/>
            <person name="Batterham P."/>
            <person name="Batzoglou S."/>
            <person name="Begun D."/>
            <person name="Bhutkar A."/>
            <person name="Blanco E."/>
            <person name="Bosak S.A."/>
            <person name="Bradley R.K."/>
            <person name="Brand A.D."/>
            <person name="Brent M.R."/>
            <person name="Brooks A.N."/>
            <person name="Brown R.H."/>
            <person name="Butlin R.K."/>
            <person name="Caggese C."/>
            <person name="Calvi B.R."/>
            <person name="Bernardo de Carvalho A."/>
            <person name="Caspi A."/>
            <person name="Castrezana S."/>
            <person name="Celniker S.E."/>
            <person name="Chang J.L."/>
            <person name="Chapple C."/>
            <person name="Chatterji S."/>
            <person name="Chinwalla A."/>
            <person name="Civetta A."/>
            <person name="Clifton S.W."/>
            <person name="Comeron J.M."/>
            <person name="Costello J.C."/>
            <person name="Coyne J.A."/>
            <person name="Daub J."/>
            <person name="David R.G."/>
            <person name="Delcher A.L."/>
            <person name="Delehaunty K."/>
            <person name="Do C.B."/>
            <person name="Ebling H."/>
            <person name="Edwards K."/>
            <person name="Eickbush T."/>
            <person name="Evans J.D."/>
            <person name="Filipski A."/>
            <person name="Findeiss S."/>
            <person name="Freyhult E."/>
            <person name="Fulton L."/>
            <person name="Fulton R."/>
            <person name="Garcia A.C."/>
            <person name="Gardiner A."/>
            <person name="Garfield D.A."/>
            <person name="Garvin B.E."/>
            <person name="Gibson G."/>
            <person name="Gilbert D."/>
            <person name="Gnerre S."/>
            <person name="Godfrey J."/>
            <person name="Good R."/>
            <person name="Gotea V."/>
            <person name="Gravely B."/>
            <person name="Greenberg A.J."/>
            <person name="Griffiths-Jones S."/>
            <person name="Gross S."/>
            <person name="Guigo R."/>
            <person name="Gustafson E.A."/>
            <person name="Haerty W."/>
            <person name="Hahn M.W."/>
            <person name="Halligan D.L."/>
            <person name="Halpern A.L."/>
            <person name="Halter G.M."/>
            <person name="Han M.V."/>
            <person name="Heger A."/>
            <person name="Hillier L."/>
            <person name="Hinrichs A.S."/>
            <person name="Holmes I."/>
            <person name="Hoskins R.A."/>
            <person name="Hubisz M.J."/>
            <person name="Hultmark D."/>
            <person name="Huntley M.A."/>
            <person name="Jaffe D.B."/>
            <person name="Jagadeeshan S."/>
            <person name="Jeck W.R."/>
            <person name="Johnson J."/>
            <person name="Jones C.D."/>
            <person name="Jordan W.C."/>
            <person name="Karpen G.H."/>
            <person name="Kataoka E."/>
            <person name="Keightley P.D."/>
            <person name="Kheradpour P."/>
            <person name="Kirkness E.F."/>
            <person name="Koerich L.B."/>
            <person name="Kristiansen K."/>
            <person name="Kudrna D."/>
            <person name="Kulathinal R.J."/>
            <person name="Kumar S."/>
            <person name="Kwok R."/>
            <person name="Lander E."/>
            <person name="Langley C.H."/>
            <person name="Lapoint R."/>
            <person name="Lazzaro B.P."/>
            <person name="Lee S.J."/>
            <person name="Levesque L."/>
            <person name="Li R."/>
            <person name="Lin C.F."/>
            <person name="Lin M.F."/>
            <person name="Lindblad-Toh K."/>
            <person name="Llopart A."/>
            <person name="Long M."/>
            <person name="Low L."/>
            <person name="Lozovsky E."/>
            <person name="Lu J."/>
            <person name="Luo M."/>
            <person name="Machado C.A."/>
            <person name="Makalowski W."/>
            <person name="Marzo M."/>
            <person name="Matsuda M."/>
            <person name="Matzkin L."/>
            <person name="McAllister B."/>
            <person name="McBride C.S."/>
            <person name="McKernan B."/>
            <person name="McKernan K."/>
            <person name="Mendez-Lago M."/>
            <person name="Minx P."/>
            <person name="Mollenhauer M.U."/>
            <person name="Montooth K."/>
            <person name="Mount S.M."/>
            <person name="Mu X."/>
            <person name="Myers E."/>
            <person name="Negre B."/>
            <person name="Newfeld S."/>
            <person name="Nielsen R."/>
            <person name="Noor M.A."/>
            <person name="O'Grady P."/>
            <person name="Pachter L."/>
            <person name="Papaceit M."/>
            <person name="Parisi M.J."/>
            <person name="Parisi M."/>
            <person name="Parts L."/>
            <person name="Pedersen J.S."/>
            <person name="Pesole G."/>
            <person name="Phillippy A.M."/>
            <person name="Ponting C.P."/>
            <person name="Pop M."/>
            <person name="Porcelli D."/>
            <person name="Powell J.R."/>
            <person name="Prohaska S."/>
            <person name="Pruitt K."/>
            <person name="Puig M."/>
            <person name="Quesneville H."/>
            <person name="Ram K.R."/>
            <person name="Rand D."/>
            <person name="Rasmussen M.D."/>
            <person name="Reed L.K."/>
            <person name="Reenan R."/>
            <person name="Reily A."/>
            <person name="Remington K.A."/>
            <person name="Rieger T.T."/>
            <person name="Ritchie M.G."/>
            <person name="Robin C."/>
            <person name="Rogers Y.H."/>
            <person name="Rohde C."/>
            <person name="Rozas J."/>
            <person name="Rubenfield M.J."/>
            <person name="Ruiz A."/>
            <person name="Russo S."/>
            <person name="Salzberg S.L."/>
            <person name="Sanchez-Gracia A."/>
            <person name="Saranga D.J."/>
            <person name="Sato H."/>
            <person name="Schaeffer S.W."/>
            <person name="Schatz M.C."/>
            <person name="Schlenke T."/>
            <person name="Schwartz R."/>
            <person name="Segarra C."/>
            <person name="Singh R.S."/>
            <person name="Sirot L."/>
            <person name="Sirota M."/>
            <person name="Sisneros N.B."/>
            <person name="Smith C.D."/>
            <person name="Smith T.F."/>
            <person name="Spieth J."/>
            <person name="Stage D.E."/>
            <person name="Stark A."/>
            <person name="Stephan W."/>
            <person name="Strausberg R.L."/>
            <person name="Strempel S."/>
            <person name="Sturgill D."/>
            <person name="Sutton G."/>
            <person name="Sutton G.G."/>
            <person name="Tao W."/>
            <person name="Teichmann S."/>
            <person name="Tobari Y.N."/>
            <person name="Tomimura Y."/>
            <person name="Tsolas J.M."/>
            <person name="Valente V.L."/>
            <person name="Venter E."/>
            <person name="Venter J.C."/>
            <person name="Vicario S."/>
            <person name="Vieira F.G."/>
            <person name="Vilella A.J."/>
            <person name="Villasante A."/>
            <person name="Walenz B."/>
            <person name="Wang J."/>
            <person name="Wasserman M."/>
            <person name="Watts T."/>
            <person name="Wilson D."/>
            <person name="Wilson R.K."/>
            <person name="Wing R.A."/>
            <person name="Wolfner M.F."/>
            <person name="Wong A."/>
            <person name="Wong G.K."/>
            <person name="Wu C.I."/>
            <person name="Wu G."/>
            <person name="Yamamoto D."/>
            <person name="Yang H.P."/>
            <person name="Yang S.P."/>
            <person name="Yorke J.A."/>
            <person name="Yoshida K."/>
            <person name="Zdobnov E."/>
            <person name="Zhang P."/>
            <person name="Zhang Y."/>
            <person name="Zimin A.V."/>
            <person name="Baldwin J."/>
            <person name="Abdouelleil A."/>
            <person name="Abdulkadir J."/>
            <person name="Abebe A."/>
            <person name="Abera B."/>
            <person name="Abreu J."/>
            <person name="Acer S.C."/>
            <person name="Aftuck L."/>
            <person name="Alexander A."/>
            <person name="An P."/>
            <person name="Anderson E."/>
            <person name="Anderson S."/>
            <person name="Arachi H."/>
            <person name="Azer M."/>
            <person name="Bachantsang P."/>
            <person name="Barry A."/>
            <person name="Bayul T."/>
            <person name="Berlin A."/>
            <person name="Bessette D."/>
            <person name="Bloom T."/>
            <person name="Blye J."/>
            <person name="Boguslavskiy L."/>
            <person name="Bonnet C."/>
            <person name="Boukhgalter B."/>
            <person name="Bourzgui I."/>
            <person name="Brown A."/>
            <person name="Cahill P."/>
            <person name="Channer S."/>
            <person name="Cheshatsang Y."/>
            <person name="Chuda L."/>
            <person name="Citroen M."/>
            <person name="Collymore A."/>
            <person name="Cooke P."/>
            <person name="Costello M."/>
            <person name="D'Aco K."/>
            <person name="Daza R."/>
            <person name="De Haan G."/>
            <person name="DeGray S."/>
            <person name="DeMaso C."/>
            <person name="Dhargay N."/>
            <person name="Dooley K."/>
            <person name="Dooley E."/>
            <person name="Doricent M."/>
            <person name="Dorje P."/>
            <person name="Dorjee K."/>
            <person name="Dupes A."/>
            <person name="Elong R."/>
            <person name="Falk J."/>
            <person name="Farina A."/>
            <person name="Faro S."/>
            <person name="Ferguson D."/>
            <person name="Fisher S."/>
            <person name="Foley C.D."/>
            <person name="Franke A."/>
            <person name="Friedrich D."/>
            <person name="Gadbois L."/>
            <person name="Gearin G."/>
            <person name="Gearin C.R."/>
            <person name="Giannoukos G."/>
            <person name="Goode T."/>
            <person name="Graham J."/>
            <person name="Grandbois E."/>
            <person name="Grewal S."/>
            <person name="Gyaltsen K."/>
            <person name="Hafez N."/>
            <person name="Hagos B."/>
            <person name="Hall J."/>
            <person name="Henson C."/>
            <person name="Hollinger A."/>
            <person name="Honan T."/>
            <person name="Huard M.D."/>
            <person name="Hughes L."/>
            <person name="Hurhula B."/>
            <person name="Husby M.E."/>
            <person name="Kamat A."/>
            <person name="Kanga B."/>
            <person name="Kashin S."/>
            <person name="Khazanovich D."/>
            <person name="Kisner P."/>
            <person name="Lance K."/>
            <person name="Lara M."/>
            <person name="Lee W."/>
            <person name="Lennon N."/>
            <person name="Letendre F."/>
            <person name="LeVine R."/>
            <person name="Lipovsky A."/>
            <person name="Liu X."/>
            <person name="Liu J."/>
            <person name="Liu S."/>
            <person name="Lokyitsang T."/>
            <person name="Lokyitsang Y."/>
            <person name="Lubonja R."/>
            <person name="Lui A."/>
            <person name="MacDonald P."/>
            <person name="Magnisalis V."/>
            <person name="Maru K."/>
            <person name="Matthews C."/>
            <person name="McCusker W."/>
            <person name="McDonough S."/>
            <person name="Mehta T."/>
            <person name="Meldrim J."/>
            <person name="Meneus L."/>
            <person name="Mihai O."/>
            <person name="Mihalev A."/>
            <person name="Mihova T."/>
            <person name="Mittelman R."/>
            <person name="Mlenga V."/>
            <person name="Montmayeur A."/>
            <person name="Mulrain L."/>
            <person name="Navidi A."/>
            <person name="Naylor J."/>
            <person name="Negash T."/>
            <person name="Nguyen T."/>
            <person name="Nguyen N."/>
            <person name="Nicol R."/>
            <person name="Norbu C."/>
            <person name="Norbu N."/>
            <person name="Novod N."/>
            <person name="O'Neill B."/>
            <person name="Osman S."/>
            <person name="Markiewicz E."/>
            <person name="Oyono O.L."/>
            <person name="Patti C."/>
            <person name="Phunkhang P."/>
            <person name="Pierre F."/>
            <person name="Priest M."/>
            <person name="Raghuraman S."/>
            <person name="Rege F."/>
            <person name="Reyes R."/>
            <person name="Rise C."/>
            <person name="Rogov P."/>
            <person name="Ross K."/>
            <person name="Ryan E."/>
            <person name="Settipalli S."/>
            <person name="Shea T."/>
            <person name="Sherpa N."/>
            <person name="Shi L."/>
            <person name="Shih D."/>
            <person name="Sparrow T."/>
            <person name="Spaulding J."/>
            <person name="Stalker J."/>
            <person name="Stange-Thomann N."/>
            <person name="Stavropoulos S."/>
            <person name="Stone C."/>
            <person name="Strader C."/>
            <person name="Tesfaye S."/>
            <person name="Thomson T."/>
            <person name="Thoulutsang Y."/>
            <person name="Thoulutsang D."/>
            <person name="Topham K."/>
            <person name="Topping I."/>
            <person name="Tsamla T."/>
            <person name="Vassiliev H."/>
            <person name="Vo A."/>
            <person name="Wangchuk T."/>
            <person name="Wangdi T."/>
            <person name="Weiand M."/>
            <person name="Wilkinson J."/>
            <person name="Wilson A."/>
            <person name="Yadav S."/>
            <person name="Young G."/>
            <person name="Yu Q."/>
            <person name="Zembek L."/>
            <person name="Zhong D."/>
            <person name="Zimmer A."/>
            <person name="Zwirko Z."/>
            <person name="Jaffe D.B."/>
            <person name="Alvarez P."/>
            <person name="Brockman W."/>
            <person name="Butler J."/>
            <person name="Chin C."/>
            <person name="Gnerre S."/>
            <person name="Grabherr M."/>
            <person name="Kleber M."/>
            <person name="Mauceli E."/>
            <person name="MacCallum I."/>
        </authorList>
    </citation>
    <scope>NUCLEOTIDE SEQUENCE [LARGE SCALE GENOMIC DNA]</scope>
    <source>
        <strain evidence="4">Tucson 14024-0371.13</strain>
    </source>
</reference>
<organism evidence="3 4">
    <name type="scientific">Drosophila ananassae</name>
    <name type="common">Fruit fly</name>
    <dbReference type="NCBI Taxonomy" id="7217"/>
    <lineage>
        <taxon>Eukaryota</taxon>
        <taxon>Metazoa</taxon>
        <taxon>Ecdysozoa</taxon>
        <taxon>Arthropoda</taxon>
        <taxon>Hexapoda</taxon>
        <taxon>Insecta</taxon>
        <taxon>Pterygota</taxon>
        <taxon>Neoptera</taxon>
        <taxon>Endopterygota</taxon>
        <taxon>Diptera</taxon>
        <taxon>Brachycera</taxon>
        <taxon>Muscomorpha</taxon>
        <taxon>Ephydroidea</taxon>
        <taxon>Drosophilidae</taxon>
        <taxon>Drosophila</taxon>
        <taxon>Sophophora</taxon>
    </lineage>
</organism>
<proteinExistence type="predicted"/>